<proteinExistence type="predicted"/>
<accession>A0A0M0JM59</accession>
<evidence type="ECO:0000313" key="3">
    <source>
        <dbReference type="Proteomes" id="UP000037460"/>
    </source>
</evidence>
<organism evidence="2 3">
    <name type="scientific">Chrysochromulina tobinii</name>
    <dbReference type="NCBI Taxonomy" id="1460289"/>
    <lineage>
        <taxon>Eukaryota</taxon>
        <taxon>Haptista</taxon>
        <taxon>Haptophyta</taxon>
        <taxon>Prymnesiophyceae</taxon>
        <taxon>Prymnesiales</taxon>
        <taxon>Chrysochromulinaceae</taxon>
        <taxon>Chrysochromulina</taxon>
    </lineage>
</organism>
<feature type="compositionally biased region" description="Polar residues" evidence="1">
    <location>
        <begin position="24"/>
        <end position="38"/>
    </location>
</feature>
<evidence type="ECO:0000313" key="2">
    <source>
        <dbReference type="EMBL" id="KOO27661.1"/>
    </source>
</evidence>
<name>A0A0M0JM59_9EUKA</name>
<protein>
    <submittedName>
        <fullName evidence="2">Uncharacterized protein</fullName>
    </submittedName>
</protein>
<reference evidence="3" key="1">
    <citation type="journal article" date="2015" name="PLoS Genet.">
        <title>Genome Sequence and Transcriptome Analyses of Chrysochromulina tobin: Metabolic Tools for Enhanced Algal Fitness in the Prominent Order Prymnesiales (Haptophyceae).</title>
        <authorList>
            <person name="Hovde B.T."/>
            <person name="Deodato C.R."/>
            <person name="Hunsperger H.M."/>
            <person name="Ryken S.A."/>
            <person name="Yost W."/>
            <person name="Jha R.K."/>
            <person name="Patterson J."/>
            <person name="Monnat R.J. Jr."/>
            <person name="Barlow S.B."/>
            <person name="Starkenburg S.R."/>
            <person name="Cattolico R.A."/>
        </authorList>
    </citation>
    <scope>NUCLEOTIDE SEQUENCE</scope>
    <source>
        <strain evidence="3">CCMP291</strain>
    </source>
</reference>
<keyword evidence="3" id="KW-1185">Reference proteome</keyword>
<dbReference type="Proteomes" id="UP000037460">
    <property type="component" value="Unassembled WGS sequence"/>
</dbReference>
<evidence type="ECO:0000256" key="1">
    <source>
        <dbReference type="SAM" id="MobiDB-lite"/>
    </source>
</evidence>
<dbReference type="EMBL" id="JWZX01002689">
    <property type="protein sequence ID" value="KOO27661.1"/>
    <property type="molecule type" value="Genomic_DNA"/>
</dbReference>
<sequence length="126" mass="13473">MREALTSGAQTAFEAELAALVQAGSTRENDSASATASPSFGLFDKGSSGAPSVAKLRERLMRSLGSATFEAAHTRLQQAALSDGQHDDALASGEVQQLLGIRHREILPELLKLIFLEERIRAVAPW</sequence>
<dbReference type="AlphaFoldDB" id="A0A0M0JM59"/>
<feature type="region of interest" description="Disordered" evidence="1">
    <location>
        <begin position="24"/>
        <end position="50"/>
    </location>
</feature>
<comment type="caution">
    <text evidence="2">The sequence shown here is derived from an EMBL/GenBank/DDBJ whole genome shotgun (WGS) entry which is preliminary data.</text>
</comment>
<gene>
    <name evidence="2" type="ORF">Ctob_001321</name>
</gene>